<comment type="caution">
    <text evidence="2">The sequence shown here is derived from an EMBL/GenBank/DDBJ whole genome shotgun (WGS) entry which is preliminary data.</text>
</comment>
<feature type="chain" id="PRO_5043373986" description="Sulfotransferase" evidence="1">
    <location>
        <begin position="20"/>
        <end position="389"/>
    </location>
</feature>
<keyword evidence="1" id="KW-0732">Signal</keyword>
<protein>
    <recommendedName>
        <fullName evidence="4">Sulfotransferase</fullName>
    </recommendedName>
</protein>
<name>A0AAW1SDP2_9CHLO</name>
<feature type="signal peptide" evidence="1">
    <location>
        <begin position="1"/>
        <end position="19"/>
    </location>
</feature>
<evidence type="ECO:0008006" key="4">
    <source>
        <dbReference type="Google" id="ProtNLM"/>
    </source>
</evidence>
<gene>
    <name evidence="2" type="ORF">WJX81_002991</name>
</gene>
<sequence>MALTTLGLIIAICSSSSSATESVAGRLLYGGVGPPDWLGNTTLVGQVMARAAAEQQAADASASRASYGGADDARRIQTMLEVLDGHPPVLNAARPALTHYCMYSERNSGSNWVDKLIEVNFELDGDPARCPHKHDLNLTVPNEFLFPASNVLVVAVFRNALDWAASMSRKPWHAGNHCNITFEEFVRREWSPGRWGVRGLFAPRRPPFCPKYEGAHARLPMLYESARGVPPADVLELRTWKARRALELCQVRLQSECVRHEDLVENTTSWLRDFQARFSLRTRPGFPIEVFEYKGVQHAVKFKPFSEFNTLRLGNGNSSYYTPDANPNKSFEESHKKGGTSGAVVEVHVGIAERQLGERGADKDTTASDAAAERSAVVVMTVGPESRPV</sequence>
<organism evidence="2 3">
    <name type="scientific">Elliptochloris bilobata</name>
    <dbReference type="NCBI Taxonomy" id="381761"/>
    <lineage>
        <taxon>Eukaryota</taxon>
        <taxon>Viridiplantae</taxon>
        <taxon>Chlorophyta</taxon>
        <taxon>core chlorophytes</taxon>
        <taxon>Trebouxiophyceae</taxon>
        <taxon>Trebouxiophyceae incertae sedis</taxon>
        <taxon>Elliptochloris clade</taxon>
        <taxon>Elliptochloris</taxon>
    </lineage>
</organism>
<proteinExistence type="predicted"/>
<dbReference type="EMBL" id="JALJOU010000005">
    <property type="protein sequence ID" value="KAK9843701.1"/>
    <property type="molecule type" value="Genomic_DNA"/>
</dbReference>
<dbReference type="AlphaFoldDB" id="A0AAW1SDP2"/>
<evidence type="ECO:0000313" key="3">
    <source>
        <dbReference type="Proteomes" id="UP001445335"/>
    </source>
</evidence>
<dbReference type="Proteomes" id="UP001445335">
    <property type="component" value="Unassembled WGS sequence"/>
</dbReference>
<reference evidence="2 3" key="1">
    <citation type="journal article" date="2024" name="Nat. Commun.">
        <title>Phylogenomics reveals the evolutionary origins of lichenization in chlorophyte algae.</title>
        <authorList>
            <person name="Puginier C."/>
            <person name="Libourel C."/>
            <person name="Otte J."/>
            <person name="Skaloud P."/>
            <person name="Haon M."/>
            <person name="Grisel S."/>
            <person name="Petersen M."/>
            <person name="Berrin J.G."/>
            <person name="Delaux P.M."/>
            <person name="Dal Grande F."/>
            <person name="Keller J."/>
        </authorList>
    </citation>
    <scope>NUCLEOTIDE SEQUENCE [LARGE SCALE GENOMIC DNA]</scope>
    <source>
        <strain evidence="2 3">SAG 245.80</strain>
    </source>
</reference>
<dbReference type="SUPFAM" id="SSF52540">
    <property type="entry name" value="P-loop containing nucleoside triphosphate hydrolases"/>
    <property type="match status" value="1"/>
</dbReference>
<accession>A0AAW1SDP2</accession>
<keyword evidence="3" id="KW-1185">Reference proteome</keyword>
<dbReference type="InterPro" id="IPR027417">
    <property type="entry name" value="P-loop_NTPase"/>
</dbReference>
<evidence type="ECO:0000256" key="1">
    <source>
        <dbReference type="SAM" id="SignalP"/>
    </source>
</evidence>
<evidence type="ECO:0000313" key="2">
    <source>
        <dbReference type="EMBL" id="KAK9843701.1"/>
    </source>
</evidence>